<dbReference type="EMBL" id="JABXBU010000012">
    <property type="protein sequence ID" value="KAF8789578.1"/>
    <property type="molecule type" value="Genomic_DNA"/>
</dbReference>
<organism evidence="1 2">
    <name type="scientific">Argiope bruennichi</name>
    <name type="common">Wasp spider</name>
    <name type="synonym">Aranea bruennichi</name>
    <dbReference type="NCBI Taxonomy" id="94029"/>
    <lineage>
        <taxon>Eukaryota</taxon>
        <taxon>Metazoa</taxon>
        <taxon>Ecdysozoa</taxon>
        <taxon>Arthropoda</taxon>
        <taxon>Chelicerata</taxon>
        <taxon>Arachnida</taxon>
        <taxon>Araneae</taxon>
        <taxon>Araneomorphae</taxon>
        <taxon>Entelegynae</taxon>
        <taxon>Araneoidea</taxon>
        <taxon>Araneidae</taxon>
        <taxon>Argiope</taxon>
    </lineage>
</organism>
<dbReference type="AlphaFoldDB" id="A0A8T0FH76"/>
<reference evidence="1" key="2">
    <citation type="submission" date="2020-06" db="EMBL/GenBank/DDBJ databases">
        <authorList>
            <person name="Sheffer M."/>
        </authorList>
    </citation>
    <scope>NUCLEOTIDE SEQUENCE</scope>
</reference>
<reference evidence="1" key="1">
    <citation type="journal article" date="2020" name="bioRxiv">
        <title>Chromosome-level reference genome of the European wasp spider Argiope bruennichi: a resource for studies on range expansion and evolutionary adaptation.</title>
        <authorList>
            <person name="Sheffer M.M."/>
            <person name="Hoppe A."/>
            <person name="Krehenwinkel H."/>
            <person name="Uhl G."/>
            <person name="Kuss A.W."/>
            <person name="Jensen L."/>
            <person name="Jensen C."/>
            <person name="Gillespie R.G."/>
            <person name="Hoff K.J."/>
            <person name="Prost S."/>
        </authorList>
    </citation>
    <scope>NUCLEOTIDE SEQUENCE</scope>
</reference>
<dbReference type="Proteomes" id="UP000807504">
    <property type="component" value="Unassembled WGS sequence"/>
</dbReference>
<gene>
    <name evidence="1" type="ORF">HNY73_007508</name>
</gene>
<proteinExistence type="predicted"/>
<comment type="caution">
    <text evidence="1">The sequence shown here is derived from an EMBL/GenBank/DDBJ whole genome shotgun (WGS) entry which is preliminary data.</text>
</comment>
<accession>A0A8T0FH76</accession>
<evidence type="ECO:0000313" key="1">
    <source>
        <dbReference type="EMBL" id="KAF8789578.1"/>
    </source>
</evidence>
<evidence type="ECO:0000313" key="2">
    <source>
        <dbReference type="Proteomes" id="UP000807504"/>
    </source>
</evidence>
<keyword evidence="2" id="KW-1185">Reference proteome</keyword>
<protein>
    <submittedName>
        <fullName evidence="1">Uncharacterized protein</fullName>
    </submittedName>
</protein>
<sequence length="95" mass="10856">MSLDSVQYLALADWMMKDGKWRVRRIAFSPTVDPDETLVAVSTKEYWGSFTYQDVETNCTVYSLNGFALVDCIGREFRVELIGFDGKISARTFLL</sequence>
<name>A0A8T0FH76_ARGBR</name>